<feature type="compositionally biased region" description="Low complexity" evidence="1">
    <location>
        <begin position="286"/>
        <end position="295"/>
    </location>
</feature>
<name>A0A167MRG0_PHYB8</name>
<feature type="compositionally biased region" description="Low complexity" evidence="1">
    <location>
        <begin position="67"/>
        <end position="97"/>
    </location>
</feature>
<dbReference type="Proteomes" id="UP000077315">
    <property type="component" value="Unassembled WGS sequence"/>
</dbReference>
<proteinExistence type="predicted"/>
<dbReference type="RefSeq" id="XP_018291709.1">
    <property type="nucleotide sequence ID" value="XM_018439295.1"/>
</dbReference>
<feature type="region of interest" description="Disordered" evidence="1">
    <location>
        <begin position="276"/>
        <end position="402"/>
    </location>
</feature>
<organism evidence="2 3">
    <name type="scientific">Phycomyces blakesleeanus (strain ATCC 8743b / DSM 1359 / FGSC 10004 / NBRC 33097 / NRRL 1555)</name>
    <dbReference type="NCBI Taxonomy" id="763407"/>
    <lineage>
        <taxon>Eukaryota</taxon>
        <taxon>Fungi</taxon>
        <taxon>Fungi incertae sedis</taxon>
        <taxon>Mucoromycota</taxon>
        <taxon>Mucoromycotina</taxon>
        <taxon>Mucoromycetes</taxon>
        <taxon>Mucorales</taxon>
        <taxon>Phycomycetaceae</taxon>
        <taxon>Phycomyces</taxon>
    </lineage>
</organism>
<dbReference type="EMBL" id="KV440980">
    <property type="protein sequence ID" value="OAD73669.1"/>
    <property type="molecule type" value="Genomic_DNA"/>
</dbReference>
<feature type="compositionally biased region" description="Polar residues" evidence="1">
    <location>
        <begin position="452"/>
        <end position="472"/>
    </location>
</feature>
<feature type="compositionally biased region" description="Polar residues" evidence="1">
    <location>
        <begin position="224"/>
        <end position="263"/>
    </location>
</feature>
<reference evidence="3" key="1">
    <citation type="submission" date="2015-06" db="EMBL/GenBank/DDBJ databases">
        <title>Expansion of signal transduction pathways in fungi by whole-genome duplication.</title>
        <authorList>
            <consortium name="DOE Joint Genome Institute"/>
            <person name="Corrochano L.M."/>
            <person name="Kuo A."/>
            <person name="Marcet-Houben M."/>
            <person name="Polaino S."/>
            <person name="Salamov A."/>
            <person name="Villalobos J.M."/>
            <person name="Alvarez M.I."/>
            <person name="Avalos J."/>
            <person name="Benito E.P."/>
            <person name="Benoit I."/>
            <person name="Burger G."/>
            <person name="Camino L.P."/>
            <person name="Canovas D."/>
            <person name="Cerda-Olmedo E."/>
            <person name="Cheng J.-F."/>
            <person name="Dominguez A."/>
            <person name="Elias M."/>
            <person name="Eslava A.P."/>
            <person name="Glaser F."/>
            <person name="Grimwood J."/>
            <person name="Gutierrez G."/>
            <person name="Heitman J."/>
            <person name="Henrissat B."/>
            <person name="Iturriaga E.A."/>
            <person name="Lang B.F."/>
            <person name="Lavin J.L."/>
            <person name="Lee S."/>
            <person name="Li W."/>
            <person name="Lindquist E."/>
            <person name="Lopez-Garcia S."/>
            <person name="Luque E.M."/>
            <person name="Marcos A.T."/>
            <person name="Martin J."/>
            <person name="McCluskey K."/>
            <person name="Medina H.R."/>
            <person name="Miralles-Duran A."/>
            <person name="Miyazaki A."/>
            <person name="Munoz-Torres E."/>
            <person name="Oguiza J.A."/>
            <person name="Ohm R."/>
            <person name="Olmedo M."/>
            <person name="Orejas M."/>
            <person name="Ortiz-Castellanos L."/>
            <person name="Pisabarro A.G."/>
            <person name="Rodriguez-Romero J."/>
            <person name="Ruiz-Herrera J."/>
            <person name="Ruiz-Vazquez R."/>
            <person name="Sanz C."/>
            <person name="Schackwitz W."/>
            <person name="Schmutz J."/>
            <person name="Shahriari M."/>
            <person name="Shelest E."/>
            <person name="Silva-Franco F."/>
            <person name="Soanes D."/>
            <person name="Syed K."/>
            <person name="Tagua V.G."/>
            <person name="Talbot N.J."/>
            <person name="Thon M."/>
            <person name="De vries R.P."/>
            <person name="Wiebenga A."/>
            <person name="Yadav J.S."/>
            <person name="Braun E.L."/>
            <person name="Baker S."/>
            <person name="Garre V."/>
            <person name="Horwitz B."/>
            <person name="Torres-Martinez S."/>
            <person name="Idnurm A."/>
            <person name="Herrera-Estrella A."/>
            <person name="Gabaldon T."/>
            <person name="Grigoriev I.V."/>
        </authorList>
    </citation>
    <scope>NUCLEOTIDE SEQUENCE [LARGE SCALE GENOMIC DNA]</scope>
    <source>
        <strain evidence="3">NRRL 1555(-)</strain>
    </source>
</reference>
<evidence type="ECO:0000256" key="1">
    <source>
        <dbReference type="SAM" id="MobiDB-lite"/>
    </source>
</evidence>
<dbReference type="InParanoid" id="A0A167MRG0"/>
<feature type="region of interest" description="Disordered" evidence="1">
    <location>
        <begin position="450"/>
        <end position="472"/>
    </location>
</feature>
<feature type="compositionally biased region" description="Polar residues" evidence="1">
    <location>
        <begin position="310"/>
        <end position="331"/>
    </location>
</feature>
<feature type="region of interest" description="Disordered" evidence="1">
    <location>
        <begin position="47"/>
        <end position="263"/>
    </location>
</feature>
<dbReference type="OrthoDB" id="2285112at2759"/>
<protein>
    <submittedName>
        <fullName evidence="2">Uncharacterized protein</fullName>
    </submittedName>
</protein>
<keyword evidence="3" id="KW-1185">Reference proteome</keyword>
<dbReference type="VEuPathDB" id="FungiDB:PHYBLDRAFT_186875"/>
<dbReference type="GeneID" id="29000201"/>
<gene>
    <name evidence="2" type="ORF">PHYBLDRAFT_186875</name>
</gene>
<feature type="compositionally biased region" description="Acidic residues" evidence="1">
    <location>
        <begin position="200"/>
        <end position="220"/>
    </location>
</feature>
<dbReference type="AlphaFoldDB" id="A0A167MRG0"/>
<feature type="compositionally biased region" description="Acidic residues" evidence="1">
    <location>
        <begin position="149"/>
        <end position="169"/>
    </location>
</feature>
<evidence type="ECO:0000313" key="2">
    <source>
        <dbReference type="EMBL" id="OAD73669.1"/>
    </source>
</evidence>
<evidence type="ECO:0000313" key="3">
    <source>
        <dbReference type="Proteomes" id="UP000077315"/>
    </source>
</evidence>
<feature type="compositionally biased region" description="Basic and acidic residues" evidence="1">
    <location>
        <begin position="387"/>
        <end position="396"/>
    </location>
</feature>
<feature type="compositionally biased region" description="Low complexity" evidence="1">
    <location>
        <begin position="355"/>
        <end position="367"/>
    </location>
</feature>
<accession>A0A167MRG0</accession>
<sequence>MSVDNINVSLSRLALAKAIKTPDAGEDESEPWTNSVIFHQSHIDSNMRNTILGGPQKHRPHPDRARSNQQQYQQQQHHQQQYQQNQNQQYRSQYNNRNDPRKNSPVPRVTRPPQEPISARQSGMSAMPHDNSRRPLPTITGKGRSYVPSDDEEDDDESVEESEDDEDEDSNKKSNKVVKKPIQSQIHSKSRLKNALPAVSDDDEEEDEEEEKEETDDDEHDNVRPSSRTNTPQLPIIQLQSHPTDARSTTTSHSSSYFDKPTSSDYWQKTLAEADDISSVPSVDRSASPAHSSSQGSGGHDGDEEPRDLLQQSSFGRPTNRRSVSSNNLLQEQHDAAAGISSSARRSRKPEPVVSNSRSSRILGSSGDARKSRTLAAPQRSTGYDPTDSRSTDARRRSQMLQNAPMPVASMSTPMLNSYSMMPPLHQSQMYSPNMMMPVMMGNPMQMPMMKHSNSSNARRTSVAWQNNTWGN</sequence>